<proteinExistence type="predicted"/>
<feature type="region of interest" description="Disordered" evidence="1">
    <location>
        <begin position="1"/>
        <end position="52"/>
    </location>
</feature>
<organism evidence="2 3">
    <name type="scientific">Angustibacter aerolatus</name>
    <dbReference type="NCBI Taxonomy" id="1162965"/>
    <lineage>
        <taxon>Bacteria</taxon>
        <taxon>Bacillati</taxon>
        <taxon>Actinomycetota</taxon>
        <taxon>Actinomycetes</taxon>
        <taxon>Kineosporiales</taxon>
        <taxon>Kineosporiaceae</taxon>
    </lineage>
</organism>
<keyword evidence="3" id="KW-1185">Reference proteome</keyword>
<feature type="region of interest" description="Disordered" evidence="1">
    <location>
        <begin position="204"/>
        <end position="225"/>
    </location>
</feature>
<reference evidence="3" key="1">
    <citation type="journal article" date="2019" name="Int. J. Syst. Evol. Microbiol.">
        <title>The Global Catalogue of Microorganisms (GCM) 10K type strain sequencing project: providing services to taxonomists for standard genome sequencing and annotation.</title>
        <authorList>
            <consortium name="The Broad Institute Genomics Platform"/>
            <consortium name="The Broad Institute Genome Sequencing Center for Infectious Disease"/>
            <person name="Wu L."/>
            <person name="Ma J."/>
        </authorList>
    </citation>
    <scope>NUCLEOTIDE SEQUENCE [LARGE SCALE GENOMIC DNA]</scope>
    <source>
        <strain evidence="3">NBRC 108730</strain>
    </source>
</reference>
<evidence type="ECO:0000313" key="3">
    <source>
        <dbReference type="Proteomes" id="UP001157017"/>
    </source>
</evidence>
<accession>A0ABQ6JDX7</accession>
<dbReference type="Proteomes" id="UP001157017">
    <property type="component" value="Unassembled WGS sequence"/>
</dbReference>
<comment type="caution">
    <text evidence="2">The sequence shown here is derived from an EMBL/GenBank/DDBJ whole genome shotgun (WGS) entry which is preliminary data.</text>
</comment>
<feature type="compositionally biased region" description="Low complexity" evidence="1">
    <location>
        <begin position="33"/>
        <end position="50"/>
    </location>
</feature>
<feature type="compositionally biased region" description="Basic and acidic residues" evidence="1">
    <location>
        <begin position="1"/>
        <end position="10"/>
    </location>
</feature>
<dbReference type="EMBL" id="BSUZ01000001">
    <property type="protein sequence ID" value="GMA85112.1"/>
    <property type="molecule type" value="Genomic_DNA"/>
</dbReference>
<evidence type="ECO:0000256" key="1">
    <source>
        <dbReference type="SAM" id="MobiDB-lite"/>
    </source>
</evidence>
<gene>
    <name evidence="2" type="ORF">GCM10025868_03620</name>
</gene>
<sequence length="225" mass="23600">MVEVGAREQVPHQAPASSPEPSIAVPASGLLIRTSSTPSSSRSSTSTRSPLDVGRFLPTWSARIGRLAVAAVDQHGEADGARAADVLQGVERGADGAPAVEDVVDQHDRAAVDAALGDLGALEGADRVRAQVVAVHRDVERAPGHLGALDVGDPAGQPLRERDAAARDAQQHQALGTAVVLDHLVGDAREHALDLRCLQHRAGSHRLRPPPRLTGRLSRRLTGRL</sequence>
<protein>
    <submittedName>
        <fullName evidence="2">Uncharacterized protein</fullName>
    </submittedName>
</protein>
<name>A0ABQ6JDX7_9ACTN</name>
<evidence type="ECO:0000313" key="2">
    <source>
        <dbReference type="EMBL" id="GMA85112.1"/>
    </source>
</evidence>